<dbReference type="Pfam" id="PF04082">
    <property type="entry name" value="Fungal_trans"/>
    <property type="match status" value="1"/>
</dbReference>
<dbReference type="Proteomes" id="UP001565368">
    <property type="component" value="Unassembled WGS sequence"/>
</dbReference>
<gene>
    <name evidence="6" type="ORF">Q8F55_004475</name>
</gene>
<evidence type="ECO:0000256" key="3">
    <source>
        <dbReference type="ARBA" id="ARBA00023242"/>
    </source>
</evidence>
<comment type="subcellular location">
    <subcellularLocation>
        <location evidence="1">Nucleus</location>
    </subcellularLocation>
</comment>
<dbReference type="InterPro" id="IPR001138">
    <property type="entry name" value="Zn2Cys6_DnaBD"/>
</dbReference>
<dbReference type="SMART" id="SM00906">
    <property type="entry name" value="Fungal_trans"/>
    <property type="match status" value="1"/>
</dbReference>
<evidence type="ECO:0000256" key="2">
    <source>
        <dbReference type="ARBA" id="ARBA00022723"/>
    </source>
</evidence>
<evidence type="ECO:0000313" key="6">
    <source>
        <dbReference type="EMBL" id="KAL1410464.1"/>
    </source>
</evidence>
<organism evidence="6 7">
    <name type="scientific">Vanrija albida</name>
    <dbReference type="NCBI Taxonomy" id="181172"/>
    <lineage>
        <taxon>Eukaryota</taxon>
        <taxon>Fungi</taxon>
        <taxon>Dikarya</taxon>
        <taxon>Basidiomycota</taxon>
        <taxon>Agaricomycotina</taxon>
        <taxon>Tremellomycetes</taxon>
        <taxon>Trichosporonales</taxon>
        <taxon>Trichosporonaceae</taxon>
        <taxon>Vanrija</taxon>
    </lineage>
</organism>
<dbReference type="PROSITE" id="PS00463">
    <property type="entry name" value="ZN2_CY6_FUNGAL_1"/>
    <property type="match status" value="1"/>
</dbReference>
<evidence type="ECO:0000259" key="5">
    <source>
        <dbReference type="PROSITE" id="PS50048"/>
    </source>
</evidence>
<dbReference type="CDD" id="cd12148">
    <property type="entry name" value="fungal_TF_MHR"/>
    <property type="match status" value="1"/>
</dbReference>
<name>A0ABR3Q6V7_9TREE</name>
<dbReference type="PANTHER" id="PTHR31001:SF56">
    <property type="entry name" value="ZN(2)-C6 FUNGAL-TYPE DOMAIN-CONTAINING PROTEIN"/>
    <property type="match status" value="1"/>
</dbReference>
<feature type="region of interest" description="Disordered" evidence="4">
    <location>
        <begin position="460"/>
        <end position="480"/>
    </location>
</feature>
<dbReference type="InterPro" id="IPR050613">
    <property type="entry name" value="Sec_Metabolite_Reg"/>
</dbReference>
<feature type="region of interest" description="Disordered" evidence="4">
    <location>
        <begin position="1"/>
        <end position="31"/>
    </location>
</feature>
<dbReference type="PROSITE" id="PS50048">
    <property type="entry name" value="ZN2_CY6_FUNGAL_2"/>
    <property type="match status" value="1"/>
</dbReference>
<dbReference type="PANTHER" id="PTHR31001">
    <property type="entry name" value="UNCHARACTERIZED TRANSCRIPTIONAL REGULATORY PROTEIN"/>
    <property type="match status" value="1"/>
</dbReference>
<evidence type="ECO:0000256" key="4">
    <source>
        <dbReference type="SAM" id="MobiDB-lite"/>
    </source>
</evidence>
<dbReference type="EMBL" id="JBBXJM010000003">
    <property type="protein sequence ID" value="KAL1410464.1"/>
    <property type="molecule type" value="Genomic_DNA"/>
</dbReference>
<dbReference type="InterPro" id="IPR036864">
    <property type="entry name" value="Zn2-C6_fun-type_DNA-bd_sf"/>
</dbReference>
<proteinExistence type="predicted"/>
<accession>A0ABR3Q6V7</accession>
<protein>
    <recommendedName>
        <fullName evidence="5">Zn(2)-C6 fungal-type domain-containing protein</fullName>
    </recommendedName>
</protein>
<sequence length="705" mass="76953">MEDNGRWSSPAGTSRTRDSPQSPPRKRRTYPSCAECKRTKARCSRSWPCTECVKRGIEHLCPDNVTSTAPPKAQTIAMLTRRVAELEAQLQRLGQSVEAADDSQREPDGAGAMPARPHDMTALLGRLALGPAAASTKRYAGTEGAAFYLSEDEDGDEAQEGRDALDDLGLALPWARGGAAWLGGVGSMPGALVDRCRALMVPRRVARELWAEFWGLTSWRVQPITPAFFAARTLPALYDAPAGPQPHQLALFFALAAATLTLDASSGLRAKLPGSSGRYLSTAWACLVTGNVFTSTTLESLIAIALIGLCLLNSEDKRSPDGSFALFGLGVRLGVIAGYHRDPALLYTDMSVEDMDARRRIWHELLASDRLHSMPALLPNSVDLNHYDTKLPSDADPRGYFVWKWTIGVQICKVVDYWTSVRIPSYEVLQDIDAGLRRLLHALPLELRSPDLTTAAYRLDRPSAPPVQPSRRAEASATGNIDPDLVSSEDVVVRQRIRLAMHFCMLFFYLHRPCFIRALVANDSTMDLSVHTMVETCEHVVTLTGAVMTLDWSLSRWFSFAADLFSVLHCLTALIIKSTDQLAMESHMGQLERGVEILQWTCSLHPTSKNRALLQGAQRLLANAHAQASVGVNESISAAQPDIAPALSPRWNEWLDVLPGVGMPNMPVSMEGLGMGLILEATGGSTLGVDEILGLLAPTEMRPQM</sequence>
<dbReference type="SUPFAM" id="SSF57701">
    <property type="entry name" value="Zn2/Cys6 DNA-binding domain"/>
    <property type="match status" value="1"/>
</dbReference>
<dbReference type="SMART" id="SM00066">
    <property type="entry name" value="GAL4"/>
    <property type="match status" value="1"/>
</dbReference>
<reference evidence="6 7" key="1">
    <citation type="submission" date="2023-08" db="EMBL/GenBank/DDBJ databases">
        <title>Annotated Genome Sequence of Vanrija albida AlHP1.</title>
        <authorList>
            <person name="Herzog R."/>
        </authorList>
    </citation>
    <scope>NUCLEOTIDE SEQUENCE [LARGE SCALE GENOMIC DNA]</scope>
    <source>
        <strain evidence="6 7">AlHP1</strain>
    </source>
</reference>
<dbReference type="RefSeq" id="XP_069210408.1">
    <property type="nucleotide sequence ID" value="XM_069352990.1"/>
</dbReference>
<keyword evidence="2" id="KW-0479">Metal-binding</keyword>
<evidence type="ECO:0000313" key="7">
    <source>
        <dbReference type="Proteomes" id="UP001565368"/>
    </source>
</evidence>
<dbReference type="GeneID" id="95985518"/>
<dbReference type="InterPro" id="IPR007219">
    <property type="entry name" value="XnlR_reg_dom"/>
</dbReference>
<comment type="caution">
    <text evidence="6">The sequence shown here is derived from an EMBL/GenBank/DDBJ whole genome shotgun (WGS) entry which is preliminary data.</text>
</comment>
<keyword evidence="7" id="KW-1185">Reference proteome</keyword>
<feature type="domain" description="Zn(2)-C6 fungal-type" evidence="5">
    <location>
        <begin position="32"/>
        <end position="61"/>
    </location>
</feature>
<evidence type="ECO:0000256" key="1">
    <source>
        <dbReference type="ARBA" id="ARBA00004123"/>
    </source>
</evidence>
<keyword evidence="3" id="KW-0539">Nucleus</keyword>
<feature type="compositionally biased region" description="Polar residues" evidence="4">
    <location>
        <begin position="1"/>
        <end position="14"/>
    </location>
</feature>
<dbReference type="Gene3D" id="4.10.240.10">
    <property type="entry name" value="Zn(2)-C6 fungal-type DNA-binding domain"/>
    <property type="match status" value="1"/>
</dbReference>
<feature type="region of interest" description="Disordered" evidence="4">
    <location>
        <begin position="95"/>
        <end position="114"/>
    </location>
</feature>
<dbReference type="CDD" id="cd00067">
    <property type="entry name" value="GAL4"/>
    <property type="match status" value="1"/>
</dbReference>